<proteinExistence type="predicted"/>
<evidence type="ECO:0000259" key="2">
    <source>
        <dbReference type="Pfam" id="PF14048"/>
    </source>
</evidence>
<organism evidence="4">
    <name type="scientific">Castor canadensis</name>
    <name type="common">American beaver</name>
    <dbReference type="NCBI Taxonomy" id="51338"/>
    <lineage>
        <taxon>Eukaryota</taxon>
        <taxon>Metazoa</taxon>
        <taxon>Chordata</taxon>
        <taxon>Craniata</taxon>
        <taxon>Vertebrata</taxon>
        <taxon>Euteleostomi</taxon>
        <taxon>Mammalia</taxon>
        <taxon>Eutheria</taxon>
        <taxon>Euarchontoglires</taxon>
        <taxon>Glires</taxon>
        <taxon>Rodentia</taxon>
        <taxon>Castorimorpha</taxon>
        <taxon>Castoridae</taxon>
        <taxon>Castor</taxon>
    </lineage>
</organism>
<feature type="domain" description="Methyl-CpG-binding" evidence="3">
    <location>
        <begin position="29"/>
        <end position="98"/>
    </location>
</feature>
<dbReference type="Pfam" id="PF14048">
    <property type="entry name" value="MBD_C"/>
    <property type="match status" value="1"/>
</dbReference>
<dbReference type="Pfam" id="PF16564">
    <property type="entry name" value="MBDa"/>
    <property type="match status" value="1"/>
</dbReference>
<protein>
    <recommendedName>
        <fullName evidence="5">Methyl-CpG-binding domain protein 3-like 3</fullName>
    </recommendedName>
</protein>
<evidence type="ECO:0000313" key="4">
    <source>
        <dbReference type="Ensembl" id="ENSCCNP00000011132.1"/>
    </source>
</evidence>
<feature type="domain" description="Methyl-CpG binding protein 2/3 C-terminal" evidence="2">
    <location>
        <begin position="103"/>
        <end position="188"/>
    </location>
</feature>
<reference evidence="4" key="1">
    <citation type="submission" date="2023-09" db="UniProtKB">
        <authorList>
            <consortium name="Ensembl"/>
        </authorList>
    </citation>
    <scope>IDENTIFICATION</scope>
</reference>
<dbReference type="InterPro" id="IPR025884">
    <property type="entry name" value="MeCpG-bd_2/3_C_dom"/>
</dbReference>
<dbReference type="InterPro" id="IPR032343">
    <property type="entry name" value="MBD2/MBD3_p55-bd"/>
</dbReference>
<evidence type="ECO:0008006" key="5">
    <source>
        <dbReference type="Google" id="ProtNLM"/>
    </source>
</evidence>
<name>A0A8C0WI01_CASCN</name>
<accession>A0A8C0WI01</accession>
<feature type="compositionally biased region" description="Basic and acidic residues" evidence="1">
    <location>
        <begin position="184"/>
        <end position="208"/>
    </location>
</feature>
<evidence type="ECO:0000256" key="1">
    <source>
        <dbReference type="SAM" id="MobiDB-lite"/>
    </source>
</evidence>
<evidence type="ECO:0000259" key="3">
    <source>
        <dbReference type="Pfam" id="PF16564"/>
    </source>
</evidence>
<dbReference type="GO" id="GO:0005634">
    <property type="term" value="C:nucleus"/>
    <property type="evidence" value="ECO:0007669"/>
    <property type="project" value="UniProtKB-ARBA"/>
</dbReference>
<dbReference type="AlphaFoldDB" id="A0A8C0WI01"/>
<feature type="region of interest" description="Disordered" evidence="1">
    <location>
        <begin position="183"/>
        <end position="208"/>
    </location>
</feature>
<dbReference type="Ensembl" id="ENSCCNT00000014570.1">
    <property type="protein sequence ID" value="ENSCCNP00000011132.1"/>
    <property type="gene ID" value="ENSCCNG00000011536.1"/>
</dbReference>
<sequence>MEEPAINAFPSQPVLGRLKRNMIPEALERKKRVPVAKGRHRAGGGAALPVRMTSCIFKRPVTRITAHPGNEVRHRHGEENLEKPQQLCALRRLQGLQVHSSEGQLLTALDFESASKIISLGIQGKSPGQAGAEDLRTCPEPSPGQVPYQRETIPGGLPPSFYHQEVTSADIRRQMRKVKQARKRLAEAVKADSLARKAERRNSQNEWS</sequence>